<dbReference type="InterPro" id="IPR006260">
    <property type="entry name" value="TonB/TolA_C"/>
</dbReference>
<reference evidence="13 14" key="1">
    <citation type="journal article" date="2024" name="Front. Microbiol.">
        <title>Novel thermophilic genera Geochorda gen. nov. and Carboxydochorda gen. nov. from the deep terrestrial subsurface reveal the ecophysiological diversity in the class Limnochordia.</title>
        <authorList>
            <person name="Karnachuk O.V."/>
            <person name="Lukina A.P."/>
            <person name="Avakyan M.R."/>
            <person name="Kadnikov V.V."/>
            <person name="Begmatov S."/>
            <person name="Beletsky A.V."/>
            <person name="Vlasova K.G."/>
            <person name="Novikov A.A."/>
            <person name="Shcherbakova V.A."/>
            <person name="Mardanov A.V."/>
            <person name="Ravin N.V."/>
        </authorList>
    </citation>
    <scope>NUCLEOTIDE SEQUENCE [LARGE SCALE GENOMIC DNA]</scope>
    <source>
        <strain evidence="13 14">L945</strain>
    </source>
</reference>
<evidence type="ECO:0000256" key="4">
    <source>
        <dbReference type="ARBA" id="ARBA00022475"/>
    </source>
</evidence>
<feature type="domain" description="TonB C-terminal" evidence="12">
    <location>
        <begin position="198"/>
        <end position="294"/>
    </location>
</feature>
<keyword evidence="14" id="KW-1185">Reference proteome</keyword>
<evidence type="ECO:0000256" key="8">
    <source>
        <dbReference type="ARBA" id="ARBA00022989"/>
    </source>
</evidence>
<comment type="subcellular location">
    <subcellularLocation>
        <location evidence="1">Cell inner membrane</location>
        <topology evidence="1">Single-pass membrane protein</topology>
        <orientation evidence="1">Periplasmic side</orientation>
    </subcellularLocation>
</comment>
<dbReference type="Proteomes" id="UP001332192">
    <property type="component" value="Chromosome"/>
</dbReference>
<dbReference type="Gene3D" id="3.30.1150.10">
    <property type="match status" value="1"/>
</dbReference>
<dbReference type="PANTHER" id="PTHR33446">
    <property type="entry name" value="PROTEIN TONB-RELATED"/>
    <property type="match status" value="1"/>
</dbReference>
<evidence type="ECO:0000259" key="12">
    <source>
        <dbReference type="PROSITE" id="PS52015"/>
    </source>
</evidence>
<keyword evidence="7" id="KW-0653">Protein transport</keyword>
<dbReference type="InterPro" id="IPR037682">
    <property type="entry name" value="TonB_C"/>
</dbReference>
<dbReference type="Pfam" id="PF03544">
    <property type="entry name" value="TonB_C"/>
    <property type="match status" value="1"/>
</dbReference>
<dbReference type="NCBIfam" id="TIGR01352">
    <property type="entry name" value="tonB_Cterm"/>
    <property type="match status" value="1"/>
</dbReference>
<name>A0ABZ1C0W4_9FIRM</name>
<feature type="transmembrane region" description="Helical" evidence="11">
    <location>
        <begin position="17"/>
        <end position="37"/>
    </location>
</feature>
<keyword evidence="5" id="KW-0997">Cell inner membrane</keyword>
<keyword evidence="6 11" id="KW-0812">Transmembrane</keyword>
<dbReference type="SUPFAM" id="SSF74653">
    <property type="entry name" value="TolA/TonB C-terminal domain"/>
    <property type="match status" value="1"/>
</dbReference>
<keyword evidence="9 11" id="KW-0472">Membrane</keyword>
<gene>
    <name evidence="13" type="ORF">U7230_05715</name>
</gene>
<evidence type="ECO:0000256" key="7">
    <source>
        <dbReference type="ARBA" id="ARBA00022927"/>
    </source>
</evidence>
<evidence type="ECO:0000256" key="3">
    <source>
        <dbReference type="ARBA" id="ARBA00022448"/>
    </source>
</evidence>
<feature type="compositionally biased region" description="Low complexity" evidence="10">
    <location>
        <begin position="139"/>
        <end position="154"/>
    </location>
</feature>
<keyword evidence="8 11" id="KW-1133">Transmembrane helix</keyword>
<feature type="compositionally biased region" description="Polar residues" evidence="10">
    <location>
        <begin position="168"/>
        <end position="180"/>
    </location>
</feature>
<comment type="similarity">
    <text evidence="2">Belongs to the TonB family.</text>
</comment>
<evidence type="ECO:0000313" key="14">
    <source>
        <dbReference type="Proteomes" id="UP001332192"/>
    </source>
</evidence>
<dbReference type="PROSITE" id="PS52015">
    <property type="entry name" value="TONB_CTD"/>
    <property type="match status" value="1"/>
</dbReference>
<feature type="compositionally biased region" description="Low complexity" evidence="10">
    <location>
        <begin position="69"/>
        <end position="88"/>
    </location>
</feature>
<evidence type="ECO:0000256" key="2">
    <source>
        <dbReference type="ARBA" id="ARBA00006555"/>
    </source>
</evidence>
<organism evidence="13 14">
    <name type="scientific">Carboxydichorda subterranea</name>
    <dbReference type="NCBI Taxonomy" id="3109565"/>
    <lineage>
        <taxon>Bacteria</taxon>
        <taxon>Bacillati</taxon>
        <taxon>Bacillota</taxon>
        <taxon>Limnochordia</taxon>
        <taxon>Limnochordales</taxon>
        <taxon>Geochordaceae</taxon>
        <taxon>Carboxydichorda</taxon>
    </lineage>
</organism>
<protein>
    <submittedName>
        <fullName evidence="13">TonB family protein</fullName>
    </submittedName>
</protein>
<evidence type="ECO:0000256" key="5">
    <source>
        <dbReference type="ARBA" id="ARBA00022519"/>
    </source>
</evidence>
<accession>A0ABZ1C0W4</accession>
<dbReference type="RefSeq" id="WP_324717773.1">
    <property type="nucleotide sequence ID" value="NZ_CP141615.1"/>
</dbReference>
<evidence type="ECO:0000256" key="6">
    <source>
        <dbReference type="ARBA" id="ARBA00022692"/>
    </source>
</evidence>
<keyword evidence="3" id="KW-0813">Transport</keyword>
<evidence type="ECO:0000256" key="1">
    <source>
        <dbReference type="ARBA" id="ARBA00004383"/>
    </source>
</evidence>
<evidence type="ECO:0000256" key="11">
    <source>
        <dbReference type="SAM" id="Phobius"/>
    </source>
</evidence>
<evidence type="ECO:0000256" key="9">
    <source>
        <dbReference type="ARBA" id="ARBA00023136"/>
    </source>
</evidence>
<keyword evidence="4" id="KW-1003">Cell membrane</keyword>
<sequence length="309" mass="31517">MSAHSGLSHDPGRLEPFIGISLVLHAILLALIAPALMSDALTVSMGEGAVVRIIPVPAGPSGHGVLNRPGAPGTAGAAPAKPRAPAAAQVYAEKPKPPTRPLGTTAAKPPGKSAPEVAQEKPPVKGPVPAAKQVLTSERSPSVAAVSAAPARPRAGSDEPGQVGEEGTPSQGPVTRPDSSGTGGTGKGEAPPGPPVGDPTASLVGEASPSPVYPKNAVTYGMQGRVVLTVTANADGTIREVTVKQSSGAPALDDFARRWVMGEWKLLPSSGRRAYQFDVAFDFEMPVDAQGRVQPKVSYQVLTPRVTYL</sequence>
<proteinExistence type="inferred from homology"/>
<feature type="region of interest" description="Disordered" evidence="10">
    <location>
        <begin position="64"/>
        <end position="213"/>
    </location>
</feature>
<evidence type="ECO:0000313" key="13">
    <source>
        <dbReference type="EMBL" id="WRP18500.1"/>
    </source>
</evidence>
<dbReference type="EMBL" id="CP141615">
    <property type="protein sequence ID" value="WRP18500.1"/>
    <property type="molecule type" value="Genomic_DNA"/>
</dbReference>
<evidence type="ECO:0000256" key="10">
    <source>
        <dbReference type="SAM" id="MobiDB-lite"/>
    </source>
</evidence>
<dbReference type="InterPro" id="IPR051045">
    <property type="entry name" value="TonB-dependent_transducer"/>
</dbReference>